<evidence type="ECO:0000313" key="1">
    <source>
        <dbReference type="EMBL" id="NMM42030.1"/>
    </source>
</evidence>
<dbReference type="EMBL" id="JABBMT010000027">
    <property type="protein sequence ID" value="NMM42030.1"/>
    <property type="molecule type" value="Genomic_DNA"/>
</dbReference>
<dbReference type="InterPro" id="IPR012477">
    <property type="entry name" value="Glyco_transf_52"/>
</dbReference>
<keyword evidence="2" id="KW-1185">Reference proteome</keyword>
<gene>
    <name evidence="1" type="ORF">HHO47_14690</name>
</gene>
<accession>A0A7Y0DUU2</accession>
<proteinExistence type="predicted"/>
<name>A0A7Y0DUU2_9GAMM</name>
<dbReference type="RefSeq" id="WP_169020973.1">
    <property type="nucleotide sequence ID" value="NZ_JABBMT010000027.1"/>
</dbReference>
<protein>
    <submittedName>
        <fullName evidence="1">Uncharacterized protein</fullName>
    </submittedName>
</protein>
<sequence length="345" mass="39595">MHKNIFVVNTQLHLLLAQSIISGDRLHNCILISYEKDKIHSSLLLEHSLWSDLYELPVIDKKAAYSYKKKIKNLKKLNNGFLFWGNDYQLENQVVAHIIKPEKIYLFDDGLASYMDNIREVTFQKKLAMKLFSSLLLGRALKNVTGIGHYRVDGRYCLSKELVKYANQAKEIHLSFSAKVINEVRSAVSEQPICKPAALLLTQPITEYNALSKAEEDAHLIRLAKEADRLEVETLVVKYHPGESIKRSLERLDLIKRNTQASVLVIERINSLPIEVIISDQQDNPFKFALSVYSTAILTLKLLRSDLHCISSLSKADAEKSEAFFQLFELFRKFKIKEVNSERVF</sequence>
<organism evidence="1 2">
    <name type="scientific">Pseudoalteromonas arctica</name>
    <dbReference type="NCBI Taxonomy" id="394751"/>
    <lineage>
        <taxon>Bacteria</taxon>
        <taxon>Pseudomonadati</taxon>
        <taxon>Pseudomonadota</taxon>
        <taxon>Gammaproteobacteria</taxon>
        <taxon>Alteromonadales</taxon>
        <taxon>Pseudoalteromonadaceae</taxon>
        <taxon>Pseudoalteromonas</taxon>
    </lineage>
</organism>
<dbReference type="AlphaFoldDB" id="A0A7Y0DUU2"/>
<evidence type="ECO:0000313" key="2">
    <source>
        <dbReference type="Proteomes" id="UP000570493"/>
    </source>
</evidence>
<dbReference type="Proteomes" id="UP000570493">
    <property type="component" value="Unassembled WGS sequence"/>
</dbReference>
<dbReference type="Pfam" id="PF07922">
    <property type="entry name" value="Glyco_transf_52"/>
    <property type="match status" value="1"/>
</dbReference>
<comment type="caution">
    <text evidence="1">The sequence shown here is derived from an EMBL/GenBank/DDBJ whole genome shotgun (WGS) entry which is preliminary data.</text>
</comment>
<reference evidence="1" key="1">
    <citation type="submission" date="2020-04" db="EMBL/GenBank/DDBJ databases">
        <title>Genome Sequencing for Pseudoaltermonas arctica.</title>
        <authorList>
            <person name="Elkins N.S."/>
        </authorList>
    </citation>
    <scope>NUCLEOTIDE SEQUENCE [LARGE SCALE GENOMIC DNA]</scope>
    <source>
        <strain evidence="1">NEC-BIFX-2020_0012</strain>
    </source>
</reference>